<dbReference type="Proteomes" id="UP000307702">
    <property type="component" value="Unassembled WGS sequence"/>
</dbReference>
<feature type="transmembrane region" description="Helical" evidence="1">
    <location>
        <begin position="155"/>
        <end position="173"/>
    </location>
</feature>
<dbReference type="AlphaFoldDB" id="A0A8H2JJT8"/>
<name>A0A8H2JJT8_9GAMM</name>
<evidence type="ECO:0000313" key="2">
    <source>
        <dbReference type="EMBL" id="TMM42500.1"/>
    </source>
</evidence>
<protein>
    <submittedName>
        <fullName evidence="2">DUF2254 domain-containing protein</fullName>
    </submittedName>
</protein>
<dbReference type="Pfam" id="PF10011">
    <property type="entry name" value="DUF2254"/>
    <property type="match status" value="1"/>
</dbReference>
<sequence length="471" mass="52512">MKINLIKYAPIIEKARTSFWFIPTFMVLSSIVLVICTVCIDIFYINSFYLNTVVSDSSEQFIPLVYAMDIDAIRSLLATIAGAMITVTSIAFSITIVALTLASSQFGPRLLRNFMMDTGTQIVLGFFISNFLFCILVFCAISFQQPYVFKPGLTIMLAVMMTCISVAVLIYFIHHVAKSIQADVVINDVYQELQTSISHLFPPITKLQSPEFCVDNYAGSYADKGDSNFKPRINQNNVLAKCSGYIQTIDQKKLLALASEYDVLIECLFRPGNFVVKGAVIAVVHADNLMTKDVLKKTVDIVILGAYRTPVQDPEFAIHQIVEVALRALSPGINDPYTAITCVDKINSALCELTTREFPVRHHYDQAGMLRMVSKVLTFTYIATAAFDQIRQQANNNVAVTIRLLESLQTLMAFAQTQEQSQFVISQTKMIAEQQAEQPLAANDFSDINKRVDMIFKASKDKASLAKNHIS</sequence>
<gene>
    <name evidence="2" type="ORF">FCS21_14230</name>
</gene>
<feature type="transmembrane region" description="Helical" evidence="1">
    <location>
        <begin position="20"/>
        <end position="45"/>
    </location>
</feature>
<dbReference type="RefSeq" id="WP_138624216.1">
    <property type="nucleotide sequence ID" value="NZ_SZVP01000017.1"/>
</dbReference>
<evidence type="ECO:0000256" key="1">
    <source>
        <dbReference type="SAM" id="Phobius"/>
    </source>
</evidence>
<dbReference type="OrthoDB" id="2955631at2"/>
<accession>A0A8H2JJT8</accession>
<proteinExistence type="predicted"/>
<dbReference type="InterPro" id="IPR018723">
    <property type="entry name" value="DUF2254_membrane"/>
</dbReference>
<comment type="caution">
    <text evidence="2">The sequence shown here is derived from an EMBL/GenBank/DDBJ whole genome shotgun (WGS) entry which is preliminary data.</text>
</comment>
<keyword evidence="1" id="KW-0812">Transmembrane</keyword>
<feature type="transmembrane region" description="Helical" evidence="1">
    <location>
        <begin position="76"/>
        <end position="101"/>
    </location>
</feature>
<reference evidence="2 3" key="1">
    <citation type="submission" date="2019-05" db="EMBL/GenBank/DDBJ databases">
        <title>Colwellia ponticola sp. nov., isolated from seawater.</title>
        <authorList>
            <person name="Yoon J.-H."/>
        </authorList>
    </citation>
    <scope>NUCLEOTIDE SEQUENCE [LARGE SCALE GENOMIC DNA]</scope>
    <source>
        <strain evidence="2 3">OISW-25</strain>
    </source>
</reference>
<keyword evidence="1" id="KW-1133">Transmembrane helix</keyword>
<keyword evidence="3" id="KW-1185">Reference proteome</keyword>
<evidence type="ECO:0000313" key="3">
    <source>
        <dbReference type="Proteomes" id="UP000307702"/>
    </source>
</evidence>
<organism evidence="2 3">
    <name type="scientific">Colwellia ponticola</name>
    <dbReference type="NCBI Taxonomy" id="2304625"/>
    <lineage>
        <taxon>Bacteria</taxon>
        <taxon>Pseudomonadati</taxon>
        <taxon>Pseudomonadota</taxon>
        <taxon>Gammaproteobacteria</taxon>
        <taxon>Alteromonadales</taxon>
        <taxon>Colwelliaceae</taxon>
        <taxon>Colwellia</taxon>
    </lineage>
</organism>
<keyword evidence="1" id="KW-0472">Membrane</keyword>
<dbReference type="EMBL" id="SZVP01000017">
    <property type="protein sequence ID" value="TMM42500.1"/>
    <property type="molecule type" value="Genomic_DNA"/>
</dbReference>
<feature type="transmembrane region" description="Helical" evidence="1">
    <location>
        <begin position="122"/>
        <end position="143"/>
    </location>
</feature>